<evidence type="ECO:0000313" key="2">
    <source>
        <dbReference type="Proteomes" id="UP000003053"/>
    </source>
</evidence>
<evidence type="ECO:0000313" key="1">
    <source>
        <dbReference type="EMBL" id="EAR12342.1"/>
    </source>
</evidence>
<organism evidence="1 2">
    <name type="scientific">Polaribacter irgensii 23-P</name>
    <dbReference type="NCBI Taxonomy" id="313594"/>
    <lineage>
        <taxon>Bacteria</taxon>
        <taxon>Pseudomonadati</taxon>
        <taxon>Bacteroidota</taxon>
        <taxon>Flavobacteriia</taxon>
        <taxon>Flavobacteriales</taxon>
        <taxon>Flavobacteriaceae</taxon>
    </lineage>
</organism>
<gene>
    <name evidence="1" type="ORF">PI23P_06950</name>
</gene>
<dbReference type="EMBL" id="AAOG01000002">
    <property type="protein sequence ID" value="EAR12342.1"/>
    <property type="molecule type" value="Genomic_DNA"/>
</dbReference>
<dbReference type="STRING" id="313594.PI23P_06950"/>
<keyword evidence="2" id="KW-1185">Reference proteome</keyword>
<reference evidence="1 2" key="1">
    <citation type="submission" date="2006-02" db="EMBL/GenBank/DDBJ databases">
        <authorList>
            <person name="Murray A."/>
            <person name="Staley J."/>
            <person name="Ferriera S."/>
            <person name="Johnson J."/>
            <person name="Kravitz S."/>
            <person name="Halpern A."/>
            <person name="Remington K."/>
            <person name="Beeson K."/>
            <person name="Tran B."/>
            <person name="Rogers Y.-H."/>
            <person name="Friedman R."/>
            <person name="Venter J.C."/>
        </authorList>
    </citation>
    <scope>NUCLEOTIDE SEQUENCE [LARGE SCALE GENOMIC DNA]</scope>
    <source>
        <strain evidence="1 2">23-P</strain>
    </source>
</reference>
<dbReference type="AlphaFoldDB" id="A4BYU9"/>
<dbReference type="eggNOG" id="ENOG5030RV0">
    <property type="taxonomic scope" value="Bacteria"/>
</dbReference>
<dbReference type="Proteomes" id="UP000003053">
    <property type="component" value="Unassembled WGS sequence"/>
</dbReference>
<accession>A4BYU9</accession>
<dbReference type="HOGENOM" id="CLU_210278_0_0_10"/>
<proteinExistence type="predicted"/>
<protein>
    <submittedName>
        <fullName evidence="1">Uncharacterized protein</fullName>
    </submittedName>
</protein>
<sequence length="53" mass="6327">MPKRGKAKNTLNKAKHTKLMQRKINKVKLEKLLHKARLKNIIKKVNEEKKHDQ</sequence>
<comment type="caution">
    <text evidence="1">The sequence shown here is derived from an EMBL/GenBank/DDBJ whole genome shotgun (WGS) entry which is preliminary data.</text>
</comment>
<dbReference type="RefSeq" id="WP_004570010.1">
    <property type="nucleotide sequence ID" value="NZ_CH724148.1"/>
</dbReference>
<name>A4BYU9_9FLAO</name>